<name>T1IZ91_STRMM</name>
<dbReference type="SUPFAM" id="SSF110857">
    <property type="entry name" value="Gamma-glutamyl cyclotransferase-like"/>
    <property type="match status" value="1"/>
</dbReference>
<dbReference type="eggNOG" id="KOG4059">
    <property type="taxonomic scope" value="Eukaryota"/>
</dbReference>
<dbReference type="HOGENOM" id="CLU_048475_2_2_1"/>
<evidence type="ECO:0000256" key="4">
    <source>
        <dbReference type="PIRSR" id="PIRSR617939-2"/>
    </source>
</evidence>
<dbReference type="EC" id="4.3.2.9" evidence="1"/>
<dbReference type="Pfam" id="PF13772">
    <property type="entry name" value="AIG2_2"/>
    <property type="match status" value="1"/>
</dbReference>
<accession>T1IZ91</accession>
<dbReference type="AlphaFoldDB" id="T1IZ91"/>
<dbReference type="InterPro" id="IPR036568">
    <property type="entry name" value="GGCT-like_sf"/>
</dbReference>
<evidence type="ECO:0000256" key="1">
    <source>
        <dbReference type="ARBA" id="ARBA00012346"/>
    </source>
</evidence>
<dbReference type="EnsemblMetazoa" id="SMAR006563-RA">
    <property type="protein sequence ID" value="SMAR006563-PA"/>
    <property type="gene ID" value="SMAR006563"/>
</dbReference>
<protein>
    <recommendedName>
        <fullName evidence="1">gamma-glutamylcyclotransferase</fullName>
        <ecNumber evidence="1">4.3.2.9</ecNumber>
    </recommendedName>
</protein>
<keyword evidence="6" id="KW-1185">Reference proteome</keyword>
<dbReference type="GO" id="GO:0003839">
    <property type="term" value="F:gamma-glutamylcyclotransferase activity"/>
    <property type="evidence" value="ECO:0007669"/>
    <property type="project" value="UniProtKB-EC"/>
</dbReference>
<evidence type="ECO:0000313" key="6">
    <source>
        <dbReference type="Proteomes" id="UP000014500"/>
    </source>
</evidence>
<proteinExistence type="predicted"/>
<dbReference type="PANTHER" id="PTHR12935:SF0">
    <property type="entry name" value="GAMMA-GLUTAMYLCYCLOTRANSFERASE"/>
    <property type="match status" value="1"/>
</dbReference>
<dbReference type="InterPro" id="IPR017939">
    <property type="entry name" value="G-Glutamylcylcotransferase"/>
</dbReference>
<dbReference type="CDD" id="cd06661">
    <property type="entry name" value="GGCT_like"/>
    <property type="match status" value="1"/>
</dbReference>
<reference evidence="6" key="1">
    <citation type="submission" date="2011-05" db="EMBL/GenBank/DDBJ databases">
        <authorList>
            <person name="Richards S.R."/>
            <person name="Qu J."/>
            <person name="Jiang H."/>
            <person name="Jhangiani S.N."/>
            <person name="Agravi P."/>
            <person name="Goodspeed R."/>
            <person name="Gross S."/>
            <person name="Mandapat C."/>
            <person name="Jackson L."/>
            <person name="Mathew T."/>
            <person name="Pu L."/>
            <person name="Thornton R."/>
            <person name="Saada N."/>
            <person name="Wilczek-Boney K.B."/>
            <person name="Lee S."/>
            <person name="Kovar C."/>
            <person name="Wu Y."/>
            <person name="Scherer S.E."/>
            <person name="Worley K.C."/>
            <person name="Muzny D.M."/>
            <person name="Gibbs R."/>
        </authorList>
    </citation>
    <scope>NUCLEOTIDE SEQUENCE</scope>
    <source>
        <strain evidence="6">Brora</strain>
    </source>
</reference>
<dbReference type="STRING" id="126957.T1IZ91"/>
<dbReference type="Gene3D" id="3.10.490.10">
    <property type="entry name" value="Gamma-glutamyl cyclotransferase-like"/>
    <property type="match status" value="1"/>
</dbReference>
<dbReference type="InterPro" id="IPR013024">
    <property type="entry name" value="GGCT-like"/>
</dbReference>
<keyword evidence="2" id="KW-0456">Lyase</keyword>
<dbReference type="EMBL" id="AFFK01020413">
    <property type="status" value="NOT_ANNOTATED_CDS"/>
    <property type="molecule type" value="Genomic_DNA"/>
</dbReference>
<sequence>MQSYQEDSFLYFAYGSNMLTERIRINNPSARKVAIAFLQHYRLDFNLYGKAWHGAVATIVPDHDNCVWGVVWQISSNDMVNLDKQEFGYDAMTVLVHSAQGCHLQCRSYAVPSGPRPVDARPSPIYKNVIIKGAIEHHLPQDYVDQLNKIDDNGYSGPVSINLSIDTLRNG</sequence>
<reference evidence="5" key="2">
    <citation type="submission" date="2015-02" db="UniProtKB">
        <authorList>
            <consortium name="EnsemblMetazoa"/>
        </authorList>
    </citation>
    <scope>IDENTIFICATION</scope>
</reference>
<dbReference type="Proteomes" id="UP000014500">
    <property type="component" value="Unassembled WGS sequence"/>
</dbReference>
<evidence type="ECO:0000313" key="5">
    <source>
        <dbReference type="EnsemblMetazoa" id="SMAR006563-PA"/>
    </source>
</evidence>
<feature type="binding site" evidence="4">
    <location>
        <begin position="11"/>
        <end position="16"/>
    </location>
    <ligand>
        <name>substrate</name>
    </ligand>
</feature>
<dbReference type="EnsemblMetazoa" id="SMAR008404-RA">
    <property type="protein sequence ID" value="SMAR008404-PA"/>
    <property type="gene ID" value="SMAR008404"/>
</dbReference>
<dbReference type="OMA" id="APHDYVM"/>
<dbReference type="EMBL" id="JH431841">
    <property type="status" value="NOT_ANNOTATED_CDS"/>
    <property type="molecule type" value="Genomic_DNA"/>
</dbReference>
<evidence type="ECO:0000256" key="2">
    <source>
        <dbReference type="ARBA" id="ARBA00023239"/>
    </source>
</evidence>
<organism evidence="5 6">
    <name type="scientific">Strigamia maritima</name>
    <name type="common">European centipede</name>
    <name type="synonym">Geophilus maritimus</name>
    <dbReference type="NCBI Taxonomy" id="126957"/>
    <lineage>
        <taxon>Eukaryota</taxon>
        <taxon>Metazoa</taxon>
        <taxon>Ecdysozoa</taxon>
        <taxon>Arthropoda</taxon>
        <taxon>Myriapoda</taxon>
        <taxon>Chilopoda</taxon>
        <taxon>Pleurostigmophora</taxon>
        <taxon>Geophilomorpha</taxon>
        <taxon>Linotaeniidae</taxon>
        <taxon>Strigamia</taxon>
    </lineage>
</organism>
<evidence type="ECO:0000256" key="3">
    <source>
        <dbReference type="PIRSR" id="PIRSR617939-1"/>
    </source>
</evidence>
<feature type="binding site" evidence="4">
    <location>
        <position position="126"/>
    </location>
    <ligand>
        <name>substrate</name>
    </ligand>
</feature>
<dbReference type="PANTHER" id="PTHR12935">
    <property type="entry name" value="GAMMA-GLUTAMYLCYCLOTRANSFERASE"/>
    <property type="match status" value="1"/>
</dbReference>
<feature type="active site" description="Proton acceptor" evidence="3">
    <location>
        <position position="86"/>
    </location>
</feature>